<accession>A0A220UCL2</accession>
<dbReference type="EMBL" id="CP022316">
    <property type="protein sequence ID" value="ASK65984.1"/>
    <property type="molecule type" value="Genomic_DNA"/>
</dbReference>
<reference evidence="2" key="1">
    <citation type="submission" date="2017-07" db="EMBL/GenBank/DDBJ databases">
        <title>Brachybacterium sp. VR2415.</title>
        <authorList>
            <person name="Tak E.J."/>
            <person name="Bae J.-W."/>
        </authorList>
    </citation>
    <scope>NUCLEOTIDE SEQUENCE [LARGE SCALE GENOMIC DNA]</scope>
    <source>
        <strain evidence="2">VR2415</strain>
    </source>
</reference>
<dbReference type="InterPro" id="IPR007815">
    <property type="entry name" value="Emycin_Estase"/>
</dbReference>
<dbReference type="AlphaFoldDB" id="A0A220UCL2"/>
<name>A0A220UCL2_9MICO</name>
<organism evidence="1 2">
    <name type="scientific">Brachybacterium avium</name>
    <dbReference type="NCBI Taxonomy" id="2017485"/>
    <lineage>
        <taxon>Bacteria</taxon>
        <taxon>Bacillati</taxon>
        <taxon>Actinomycetota</taxon>
        <taxon>Actinomycetes</taxon>
        <taxon>Micrococcales</taxon>
        <taxon>Dermabacteraceae</taxon>
        <taxon>Brachybacterium</taxon>
    </lineage>
</organism>
<protein>
    <recommendedName>
        <fullName evidence="3">Erythromycin esterase</fullName>
    </recommendedName>
</protein>
<dbReference type="OrthoDB" id="9810066at2"/>
<sequence length="361" mass="38843">MSAALVDRLLPALGENGVLGLGEPTHGSANAFAWKLELIHELARRGLLAAIAVEESFAVGLEVDAALRDGGDLDAAWDQGSSIWDTGTIREGLRALQETIATLPAPRRPRFLGVDISKPYRTARALQERSVQAPVLRAVARRDPLNSAEVAELVTLCRTVEAEREPTVAALARNLRRHADVHLAAPDLSRLHRRDTHMANTLLEGLPAQGITVLWAHNEHLARNPEGWGGPTMGHVLDGMLGQRYYPVGVLCGAGECRAVDPSSGSDEYAAVPLPPMHGDTTDEALRLLGRTFVTSEEFVHPGPRRFIGWQVDTSLFADAQAVRDTFEVRRPSTDFAALAHLPRSIADGTSATGRSGSPTG</sequence>
<dbReference type="SUPFAM" id="SSF159501">
    <property type="entry name" value="EreA/ChaN-like"/>
    <property type="match status" value="1"/>
</dbReference>
<dbReference type="PANTHER" id="PTHR31299:SF0">
    <property type="entry name" value="ESTERASE, PUTATIVE (AFU_ORTHOLOGUE AFUA_1G05850)-RELATED"/>
    <property type="match status" value="1"/>
</dbReference>
<dbReference type="RefSeq" id="WP_089065225.1">
    <property type="nucleotide sequence ID" value="NZ_CP022316.1"/>
</dbReference>
<proteinExistence type="predicted"/>
<evidence type="ECO:0000313" key="1">
    <source>
        <dbReference type="EMBL" id="ASK65984.1"/>
    </source>
</evidence>
<dbReference type="Pfam" id="PF05139">
    <property type="entry name" value="Erythro_esteras"/>
    <property type="match status" value="1"/>
</dbReference>
<evidence type="ECO:0008006" key="3">
    <source>
        <dbReference type="Google" id="ProtNLM"/>
    </source>
</evidence>
<dbReference type="CDD" id="cd14728">
    <property type="entry name" value="Ere-like"/>
    <property type="match status" value="1"/>
</dbReference>
<dbReference type="KEGG" id="brv:CFK39_09300"/>
<dbReference type="GO" id="GO:0046677">
    <property type="term" value="P:response to antibiotic"/>
    <property type="evidence" value="ECO:0007669"/>
    <property type="project" value="InterPro"/>
</dbReference>
<keyword evidence="2" id="KW-1185">Reference proteome</keyword>
<dbReference type="PANTHER" id="PTHR31299">
    <property type="entry name" value="ESTERASE, PUTATIVE (AFU_ORTHOLOGUE AFUA_1G05850)-RELATED"/>
    <property type="match status" value="1"/>
</dbReference>
<evidence type="ECO:0000313" key="2">
    <source>
        <dbReference type="Proteomes" id="UP000198398"/>
    </source>
</evidence>
<dbReference type="Proteomes" id="UP000198398">
    <property type="component" value="Chromosome"/>
</dbReference>
<dbReference type="InterPro" id="IPR052036">
    <property type="entry name" value="Hydrolase/PRTase-associated"/>
</dbReference>
<gene>
    <name evidence="1" type="ORF">CFK39_09300</name>
</gene>
<dbReference type="Gene3D" id="3.40.1660.10">
    <property type="entry name" value="EreA-like (biosynthetic domain)"/>
    <property type="match status" value="1"/>
</dbReference>